<dbReference type="STRING" id="436010.A0A166MX82"/>
<dbReference type="AlphaFoldDB" id="A0A166MX82"/>
<accession>A0A166MX82</accession>
<evidence type="ECO:0000313" key="1">
    <source>
        <dbReference type="EMBL" id="KZP24420.1"/>
    </source>
</evidence>
<dbReference type="OrthoDB" id="196847at2759"/>
<sequence>MLAASTKMARALRYQGVSAFKYLVGSHTSEWVSLAINPLIYVKHTATDRGTHEPRYRAPASPLLRHLGVLQPHPSLYQSPTRLHHTFAPHCRQLPALRGRHPCPALSYGPRSAGCAPIRDFSVCTPASQEQSLIRCWRILWWCACGILGEATQRAVRALRETSMGNDNEGGVKTTARVVAGVVAHSD</sequence>
<proteinExistence type="predicted"/>
<gene>
    <name evidence="1" type="ORF">FIBSPDRAFT_422958</name>
</gene>
<organism evidence="1 2">
    <name type="scientific">Athelia psychrophila</name>
    <dbReference type="NCBI Taxonomy" id="1759441"/>
    <lineage>
        <taxon>Eukaryota</taxon>
        <taxon>Fungi</taxon>
        <taxon>Dikarya</taxon>
        <taxon>Basidiomycota</taxon>
        <taxon>Agaricomycotina</taxon>
        <taxon>Agaricomycetes</taxon>
        <taxon>Agaricomycetidae</taxon>
        <taxon>Atheliales</taxon>
        <taxon>Atheliaceae</taxon>
        <taxon>Athelia</taxon>
    </lineage>
</organism>
<keyword evidence="2" id="KW-1185">Reference proteome</keyword>
<dbReference type="EMBL" id="KV417526">
    <property type="protein sequence ID" value="KZP24420.1"/>
    <property type="molecule type" value="Genomic_DNA"/>
</dbReference>
<protein>
    <submittedName>
        <fullName evidence="1">Uncharacterized protein</fullName>
    </submittedName>
</protein>
<dbReference type="Proteomes" id="UP000076532">
    <property type="component" value="Unassembled WGS sequence"/>
</dbReference>
<reference evidence="1 2" key="1">
    <citation type="journal article" date="2016" name="Mol. Biol. Evol.">
        <title>Comparative Genomics of Early-Diverging Mushroom-Forming Fungi Provides Insights into the Origins of Lignocellulose Decay Capabilities.</title>
        <authorList>
            <person name="Nagy L.G."/>
            <person name="Riley R."/>
            <person name="Tritt A."/>
            <person name="Adam C."/>
            <person name="Daum C."/>
            <person name="Floudas D."/>
            <person name="Sun H."/>
            <person name="Yadav J.S."/>
            <person name="Pangilinan J."/>
            <person name="Larsson K.H."/>
            <person name="Matsuura K."/>
            <person name="Barry K."/>
            <person name="Labutti K."/>
            <person name="Kuo R."/>
            <person name="Ohm R.A."/>
            <person name="Bhattacharya S.S."/>
            <person name="Shirouzu T."/>
            <person name="Yoshinaga Y."/>
            <person name="Martin F.M."/>
            <person name="Grigoriev I.V."/>
            <person name="Hibbett D.S."/>
        </authorList>
    </citation>
    <scope>NUCLEOTIDE SEQUENCE [LARGE SCALE GENOMIC DNA]</scope>
    <source>
        <strain evidence="1 2">CBS 109695</strain>
    </source>
</reference>
<dbReference type="Gene3D" id="3.30.470.20">
    <property type="entry name" value="ATP-grasp fold, B domain"/>
    <property type="match status" value="1"/>
</dbReference>
<name>A0A166MX82_9AGAM</name>
<evidence type="ECO:0000313" key="2">
    <source>
        <dbReference type="Proteomes" id="UP000076532"/>
    </source>
</evidence>